<organism evidence="2 3">
    <name type="scientific">Mycena albidolilacea</name>
    <dbReference type="NCBI Taxonomy" id="1033008"/>
    <lineage>
        <taxon>Eukaryota</taxon>
        <taxon>Fungi</taxon>
        <taxon>Dikarya</taxon>
        <taxon>Basidiomycota</taxon>
        <taxon>Agaricomycotina</taxon>
        <taxon>Agaricomycetes</taxon>
        <taxon>Agaricomycetidae</taxon>
        <taxon>Agaricales</taxon>
        <taxon>Marasmiineae</taxon>
        <taxon>Mycenaceae</taxon>
        <taxon>Mycena</taxon>
    </lineage>
</organism>
<keyword evidence="3" id="KW-1185">Reference proteome</keyword>
<gene>
    <name evidence="2" type="ORF">DFH08DRAFT_1031642</name>
</gene>
<dbReference type="Proteomes" id="UP001218218">
    <property type="component" value="Unassembled WGS sequence"/>
</dbReference>
<dbReference type="AlphaFoldDB" id="A0AAD7AJU3"/>
<dbReference type="EMBL" id="JARIHO010000005">
    <property type="protein sequence ID" value="KAJ7361046.1"/>
    <property type="molecule type" value="Genomic_DNA"/>
</dbReference>
<evidence type="ECO:0000313" key="3">
    <source>
        <dbReference type="Proteomes" id="UP001218218"/>
    </source>
</evidence>
<comment type="caution">
    <text evidence="2">The sequence shown here is derived from an EMBL/GenBank/DDBJ whole genome shotgun (WGS) entry which is preliminary data.</text>
</comment>
<feature type="region of interest" description="Disordered" evidence="1">
    <location>
        <begin position="1"/>
        <end position="49"/>
    </location>
</feature>
<reference evidence="2" key="1">
    <citation type="submission" date="2023-03" db="EMBL/GenBank/DDBJ databases">
        <title>Massive genome expansion in bonnet fungi (Mycena s.s.) driven by repeated elements and novel gene families across ecological guilds.</title>
        <authorList>
            <consortium name="Lawrence Berkeley National Laboratory"/>
            <person name="Harder C.B."/>
            <person name="Miyauchi S."/>
            <person name="Viragh M."/>
            <person name="Kuo A."/>
            <person name="Thoen E."/>
            <person name="Andreopoulos B."/>
            <person name="Lu D."/>
            <person name="Skrede I."/>
            <person name="Drula E."/>
            <person name="Henrissat B."/>
            <person name="Morin E."/>
            <person name="Kohler A."/>
            <person name="Barry K."/>
            <person name="LaButti K."/>
            <person name="Morin E."/>
            <person name="Salamov A."/>
            <person name="Lipzen A."/>
            <person name="Mereny Z."/>
            <person name="Hegedus B."/>
            <person name="Baldrian P."/>
            <person name="Stursova M."/>
            <person name="Weitz H."/>
            <person name="Taylor A."/>
            <person name="Grigoriev I.V."/>
            <person name="Nagy L.G."/>
            <person name="Martin F."/>
            <person name="Kauserud H."/>
        </authorList>
    </citation>
    <scope>NUCLEOTIDE SEQUENCE</scope>
    <source>
        <strain evidence="2">CBHHK002</strain>
    </source>
</reference>
<protein>
    <submittedName>
        <fullName evidence="2">Uncharacterized protein</fullName>
    </submittedName>
</protein>
<evidence type="ECO:0000256" key="1">
    <source>
        <dbReference type="SAM" id="MobiDB-lite"/>
    </source>
</evidence>
<name>A0AAD7AJU3_9AGAR</name>
<feature type="region of interest" description="Disordered" evidence="1">
    <location>
        <begin position="375"/>
        <end position="401"/>
    </location>
</feature>
<sequence length="421" mass="46158">MVREPSCDCSLSEASRKGSAPRKKSGSSSSEHTNPTVRRSGNLGGDRNTSTGVQLKVGISIASFYADLSHGAFGIKCDQRNTHPVVSAMPTSAKTRERAILDAVKSTIAQPDFKVQLPWIPPATWNTMLSTNDKVREGYKCLGRAAFHLAFAVSFTDACGGLGVGCPVGMFGTLENCLLSEEVLFELMKKPCHRNTRLRVASKGVALVRDAVHIFLGGLWNSDTENLGQILPWVIVRLHPLPPLVPLLTLVSRLPKRARNPTNNQHPVELRGIQRIYVLQFAGRPLKISKAQEEQYLELIDSLLTTPPASPYPYLAGEDDELETDANADDWVNILQAPSTSSRIYRARIAREPLAVLAAVPPTVRKTSAVLQKPISLKRKNPPDVDDTQEPLAPVVAPPRKPLAPKRLQHGIWAPCRRTSY</sequence>
<evidence type="ECO:0000313" key="2">
    <source>
        <dbReference type="EMBL" id="KAJ7361046.1"/>
    </source>
</evidence>
<accession>A0AAD7AJU3</accession>
<proteinExistence type="predicted"/>